<dbReference type="PANTHER" id="PTHR30296:SF0">
    <property type="entry name" value="LACTATE UTILIZATION PROTEIN A"/>
    <property type="match status" value="1"/>
</dbReference>
<dbReference type="EMBL" id="CP022684">
    <property type="protein sequence ID" value="AUM11244.1"/>
    <property type="molecule type" value="Genomic_DNA"/>
</dbReference>
<feature type="domain" description="Cysteine-rich" evidence="1">
    <location>
        <begin position="186"/>
        <end position="269"/>
    </location>
</feature>
<dbReference type="KEGG" id="kak:Kalk_01835"/>
<dbReference type="InterPro" id="IPR004017">
    <property type="entry name" value="Cys_rich_dom"/>
</dbReference>
<dbReference type="PANTHER" id="PTHR30296">
    <property type="entry name" value="UNCHARACTERIZED PROTEIN YKGE"/>
    <property type="match status" value="1"/>
</dbReference>
<keyword evidence="3" id="KW-1185">Reference proteome</keyword>
<organism evidence="2 3">
    <name type="scientific">Ketobacter alkanivorans</name>
    <dbReference type="NCBI Taxonomy" id="1917421"/>
    <lineage>
        <taxon>Bacteria</taxon>
        <taxon>Pseudomonadati</taxon>
        <taxon>Pseudomonadota</taxon>
        <taxon>Gammaproteobacteria</taxon>
        <taxon>Pseudomonadales</taxon>
        <taxon>Ketobacteraceae</taxon>
        <taxon>Ketobacter</taxon>
    </lineage>
</organism>
<accession>A0A2K9LKF7</accession>
<sequence length="299" mass="32733">MGTWASISSPHIEFFCYDPGGYLHKNNNMPNYSDTEPKPNKVIKQLATPLVKAKVALYVSCLVNSLRPNVGFDCIKLLESLDLEVFIPPDQTCCGQPAYNGGHRAQAIAVAKHQIAALSNYDYLVVPSGSCAGMFINHYPRLLADDPVWLKKAQALAGKTKELCQFLIEQNWQATSTPSNHHMTLAYHTSCSCRRETQSHQHGEALLKQAGFTLSAMQDQEVCCGFGGSFAAKFDSLSGRMGDNKLKCAEDSGASALVSADLGCLLHLDTLKNNATTNMKFFHIAELLADACNDRGRRE</sequence>
<dbReference type="GO" id="GO:0016491">
    <property type="term" value="F:oxidoreductase activity"/>
    <property type="evidence" value="ECO:0007669"/>
    <property type="project" value="UniProtKB-ARBA"/>
</dbReference>
<evidence type="ECO:0000313" key="3">
    <source>
        <dbReference type="Proteomes" id="UP000235116"/>
    </source>
</evidence>
<evidence type="ECO:0000313" key="2">
    <source>
        <dbReference type="EMBL" id="AUM11244.1"/>
    </source>
</evidence>
<protein>
    <recommendedName>
        <fullName evidence="1">Cysteine-rich domain-containing protein</fullName>
    </recommendedName>
</protein>
<evidence type="ECO:0000259" key="1">
    <source>
        <dbReference type="Pfam" id="PF02754"/>
    </source>
</evidence>
<reference evidence="3" key="1">
    <citation type="submission" date="2017-08" db="EMBL/GenBank/DDBJ databases">
        <title>Direct submision.</title>
        <authorList>
            <person name="Kim S.-J."/>
            <person name="Rhee S.-K."/>
        </authorList>
    </citation>
    <scope>NUCLEOTIDE SEQUENCE [LARGE SCALE GENOMIC DNA]</scope>
    <source>
        <strain evidence="3">GI5</strain>
    </source>
</reference>
<dbReference type="GO" id="GO:0005829">
    <property type="term" value="C:cytosol"/>
    <property type="evidence" value="ECO:0007669"/>
    <property type="project" value="TreeGrafter"/>
</dbReference>
<dbReference type="AlphaFoldDB" id="A0A2K9LKF7"/>
<dbReference type="Proteomes" id="UP000235116">
    <property type="component" value="Chromosome"/>
</dbReference>
<proteinExistence type="predicted"/>
<feature type="domain" description="Cysteine-rich" evidence="1">
    <location>
        <begin position="55"/>
        <end position="135"/>
    </location>
</feature>
<gene>
    <name evidence="2" type="ORF">Kalk_01835</name>
</gene>
<name>A0A2K9LKF7_9GAMM</name>
<dbReference type="Pfam" id="PF02754">
    <property type="entry name" value="CCG"/>
    <property type="match status" value="2"/>
</dbReference>